<accession>A0A1L7R7Y0</accession>
<evidence type="ECO:0008006" key="2">
    <source>
        <dbReference type="Google" id="ProtNLM"/>
    </source>
</evidence>
<name>A0A1L7R7Y0_9ACTO</name>
<sequence>MADGVLVHPRVAERHPDVEEPVKTYTTKSGRTLTEGDIEALARAAERGDFPGEPGAFVVGPPGRPRLSEEELVTVAFKVPRSRREALDRRAQSRGETRSQLLREILERELAS</sequence>
<reference evidence="1" key="1">
    <citation type="submission" date="2014-07" db="EMBL/GenBank/DDBJ databases">
        <authorList>
            <person name="Zhang J.E."/>
            <person name="Yang H."/>
            <person name="Guo J."/>
            <person name="Deng Z."/>
            <person name="Luo H."/>
            <person name="Luo M."/>
            <person name="Zhao B."/>
        </authorList>
    </citation>
    <scope>NUCLEOTIDE SEQUENCE</scope>
    <source>
        <strain evidence="1">AM4</strain>
    </source>
</reference>
<evidence type="ECO:0000313" key="1">
    <source>
        <dbReference type="EMBL" id="CED89945.1"/>
    </source>
</evidence>
<gene>
    <name evidence="1" type="ORF">AAM4_0050</name>
</gene>
<dbReference type="RefSeq" id="WP_210578152.1">
    <property type="nucleotide sequence ID" value="NZ_LK995460.1"/>
</dbReference>
<dbReference type="EMBL" id="LK995460">
    <property type="protein sequence ID" value="CED89945.1"/>
    <property type="molecule type" value="Genomic_DNA"/>
</dbReference>
<protein>
    <recommendedName>
        <fullName evidence="2">Ribbon-helix-helix protein CopG domain-containing protein</fullName>
    </recommendedName>
</protein>
<proteinExistence type="predicted"/>
<organism evidence="1">
    <name type="scientific">Actinomyces succiniciruminis</name>
    <dbReference type="NCBI Taxonomy" id="1522002"/>
    <lineage>
        <taxon>Bacteria</taxon>
        <taxon>Bacillati</taxon>
        <taxon>Actinomycetota</taxon>
        <taxon>Actinomycetes</taxon>
        <taxon>Actinomycetales</taxon>
        <taxon>Actinomycetaceae</taxon>
        <taxon>Actinomyces</taxon>
    </lineage>
</organism>
<dbReference type="AlphaFoldDB" id="A0A1L7R7Y0"/>